<gene>
    <name evidence="6" type="ORF">C5745_11055</name>
</gene>
<evidence type="ECO:0000256" key="2">
    <source>
        <dbReference type="ARBA" id="ARBA00022723"/>
    </source>
</evidence>
<dbReference type="SUPFAM" id="SSF51905">
    <property type="entry name" value="FAD/NAD(P)-binding domain"/>
    <property type="match status" value="1"/>
</dbReference>
<evidence type="ECO:0000313" key="6">
    <source>
        <dbReference type="EMBL" id="PRD47418.1"/>
    </source>
</evidence>
<keyword evidence="7" id="KW-1185">Reference proteome</keyword>
<name>A0A2S9J3P5_9SPHI</name>
<sequence length="619" mass="69198">MKIRYAALLSVFLWLWIVQLSAQTKTDVIIVGGGASGTMAAIQAARLGANVTIIEETTWLGGMLTSAGVSAIDGNHKLPSGLWGEFRQHLYDYYGGPKAVETGWVSNTLFEPAIGNNILQKMVSAEKSIQVLFETSWSDVQKTNSNWFVDIKSKSGKRSTVQGKVLIDATELGDVLAFLNVPYYLGMDSKSLTGEPFALDEANDIVQDLTYVITLKDFGKGTDKTIKKPKNYNKEEFAGCCDVSDPATFNKDNNDCFKMLTYGRLPNNKFMINWPKKGNDIYLNIVEKTPAERIKLLEEAKQMTLRFVYYIQSELGFKNLGIAYDEYPTKDGFPMIPYHRESRRLQAKSLFSLQHVMTPFDTPEAYYRTGVVVGDYTIDHHHYKYGNAPEIDFVKIRVPSYNVPMGSLIPRDYEGLIVAEKSIGVSNIVNGATRLQPVVLGIGQAAGVIAAISVEKGITPSQVAIRDVQSILLDHEAYIMPYIDVPASDPHFKILHRVGATGVLKGVGIPFKWANQTWFYPEREISEYELLSGLRSYFPLLNDNWNASGEPLTVKSYLGIVKSIDKEISVTDVKEMLSGVGYSREVHSDTKLSRRWISVLLDAHLQLFERDIDFEGNII</sequence>
<keyword evidence="4" id="KW-0408">Iron</keyword>
<keyword evidence="3" id="KW-0560">Oxidoreductase</keyword>
<dbReference type="GO" id="GO:0051539">
    <property type="term" value="F:4 iron, 4 sulfur cluster binding"/>
    <property type="evidence" value="ECO:0007669"/>
    <property type="project" value="UniProtKB-KW"/>
</dbReference>
<evidence type="ECO:0000256" key="1">
    <source>
        <dbReference type="ARBA" id="ARBA00022485"/>
    </source>
</evidence>
<dbReference type="EMBL" id="PVBQ01000007">
    <property type="protein sequence ID" value="PRD47418.1"/>
    <property type="molecule type" value="Genomic_DNA"/>
</dbReference>
<dbReference type="GO" id="GO:0016491">
    <property type="term" value="F:oxidoreductase activity"/>
    <property type="evidence" value="ECO:0007669"/>
    <property type="project" value="UniProtKB-KW"/>
</dbReference>
<keyword evidence="5" id="KW-0411">Iron-sulfur</keyword>
<dbReference type="PANTHER" id="PTHR43498:SF1">
    <property type="entry name" value="COB--COM HETERODISULFIDE REDUCTASE IRON-SULFUR SUBUNIT A"/>
    <property type="match status" value="1"/>
</dbReference>
<protein>
    <submittedName>
        <fullName evidence="6">FAD-dependent oxidoreductase</fullName>
    </submittedName>
</protein>
<dbReference type="Gene3D" id="3.50.50.60">
    <property type="entry name" value="FAD/NAD(P)-binding domain"/>
    <property type="match status" value="1"/>
</dbReference>
<keyword evidence="1" id="KW-0004">4Fe-4S</keyword>
<evidence type="ECO:0000256" key="5">
    <source>
        <dbReference type="ARBA" id="ARBA00023014"/>
    </source>
</evidence>
<dbReference type="OrthoDB" id="615715at2"/>
<dbReference type="InterPro" id="IPR036188">
    <property type="entry name" value="FAD/NAD-bd_sf"/>
</dbReference>
<reference evidence="6 7" key="1">
    <citation type="submission" date="2018-02" db="EMBL/GenBank/DDBJ databases">
        <title>The draft genome of Sphingobacterium sp. 5JN-11.</title>
        <authorList>
            <person name="Liu L."/>
            <person name="Li L."/>
            <person name="Liang L."/>
            <person name="Zhang X."/>
            <person name="Wang T."/>
        </authorList>
    </citation>
    <scope>NUCLEOTIDE SEQUENCE [LARGE SCALE GENOMIC DNA]</scope>
    <source>
        <strain evidence="6 7">5JN-11</strain>
    </source>
</reference>
<dbReference type="GO" id="GO:0046872">
    <property type="term" value="F:metal ion binding"/>
    <property type="evidence" value="ECO:0007669"/>
    <property type="project" value="UniProtKB-KW"/>
</dbReference>
<organism evidence="6 7">
    <name type="scientific">Sphingobacterium haloxyli</name>
    <dbReference type="NCBI Taxonomy" id="2100533"/>
    <lineage>
        <taxon>Bacteria</taxon>
        <taxon>Pseudomonadati</taxon>
        <taxon>Bacteroidota</taxon>
        <taxon>Sphingobacteriia</taxon>
        <taxon>Sphingobacteriales</taxon>
        <taxon>Sphingobacteriaceae</taxon>
        <taxon>Sphingobacterium</taxon>
    </lineage>
</organism>
<dbReference type="AlphaFoldDB" id="A0A2S9J3P5"/>
<dbReference type="Pfam" id="PF12831">
    <property type="entry name" value="FAD_oxidored"/>
    <property type="match status" value="1"/>
</dbReference>
<dbReference type="Proteomes" id="UP000239711">
    <property type="component" value="Unassembled WGS sequence"/>
</dbReference>
<dbReference type="PANTHER" id="PTHR43498">
    <property type="entry name" value="FERREDOXIN:COB-COM HETERODISULFIDE REDUCTASE SUBUNIT A"/>
    <property type="match status" value="1"/>
</dbReference>
<evidence type="ECO:0000256" key="3">
    <source>
        <dbReference type="ARBA" id="ARBA00023002"/>
    </source>
</evidence>
<proteinExistence type="predicted"/>
<evidence type="ECO:0000256" key="4">
    <source>
        <dbReference type="ARBA" id="ARBA00023004"/>
    </source>
</evidence>
<keyword evidence="2" id="KW-0479">Metal-binding</keyword>
<dbReference type="InterPro" id="IPR039650">
    <property type="entry name" value="HdrA-like"/>
</dbReference>
<comment type="caution">
    <text evidence="6">The sequence shown here is derived from an EMBL/GenBank/DDBJ whole genome shotgun (WGS) entry which is preliminary data.</text>
</comment>
<accession>A0A2S9J3P5</accession>
<evidence type="ECO:0000313" key="7">
    <source>
        <dbReference type="Proteomes" id="UP000239711"/>
    </source>
</evidence>